<evidence type="ECO:0000256" key="7">
    <source>
        <dbReference type="SAM" id="Phobius"/>
    </source>
</evidence>
<feature type="transmembrane region" description="Helical" evidence="7">
    <location>
        <begin position="286"/>
        <end position="303"/>
    </location>
</feature>
<protein>
    <submittedName>
        <fullName evidence="8">Glucose uptake protein</fullName>
    </submittedName>
</protein>
<feature type="transmembrane region" description="Helical" evidence="7">
    <location>
        <begin position="226"/>
        <end position="246"/>
    </location>
</feature>
<dbReference type="RefSeq" id="WP_091185605.1">
    <property type="nucleotide sequence ID" value="NZ_FOFA01000010.1"/>
</dbReference>
<keyword evidence="3" id="KW-0762">Sugar transport</keyword>
<organism evidence="8 9">
    <name type="scientific">Microlunatus flavus</name>
    <dbReference type="NCBI Taxonomy" id="1036181"/>
    <lineage>
        <taxon>Bacteria</taxon>
        <taxon>Bacillati</taxon>
        <taxon>Actinomycetota</taxon>
        <taxon>Actinomycetes</taxon>
        <taxon>Propionibacteriales</taxon>
        <taxon>Propionibacteriaceae</taxon>
        <taxon>Microlunatus</taxon>
    </lineage>
</organism>
<keyword evidence="5 7" id="KW-1133">Transmembrane helix</keyword>
<dbReference type="CDD" id="cd23110">
    <property type="entry name" value="GRP"/>
    <property type="match status" value="1"/>
</dbReference>
<feature type="transmembrane region" description="Helical" evidence="7">
    <location>
        <begin position="62"/>
        <end position="82"/>
    </location>
</feature>
<comment type="subcellular location">
    <subcellularLocation>
        <location evidence="1">Membrane</location>
        <topology evidence="1">Multi-pass membrane protein</topology>
    </subcellularLocation>
</comment>
<sequence length="304" mass="30833">MSVLLAAVMVVALGTWIPLAQLLPGTPDRTRLVYVAVGNVVFAGAALLVAGGSGLSLGWRGFWLPMIGGVVWTAGNYCVFRASATIGLARAAGTWTPINIVCAFVWGALLFGELDGFSVLRFVLLGVAFVAVVLGVLLISGSQATAPEGLATPGGSTARRTRLLSSGLLWAMGAGVLWGSYFIPAQWAATSAQASNFPLALGILVGALALALPAREPVRLAPRALAAQLGAGVIFGVGNLTLLALVSRVGTGTGFTIAQLSLAVNAAIGIWVFHVPRPGTSQARRVLAGIAVAGIGGGVIAAMR</sequence>
<dbReference type="InterPro" id="IPR010651">
    <property type="entry name" value="Sugar_transport"/>
</dbReference>
<dbReference type="Pfam" id="PF06800">
    <property type="entry name" value="Sugar_transport"/>
    <property type="match status" value="1"/>
</dbReference>
<comment type="similarity">
    <text evidence="2">Belongs to the GRP transporter (TC 2.A.7.5) family.</text>
</comment>
<keyword evidence="3" id="KW-0813">Transport</keyword>
<dbReference type="EMBL" id="FOFA01000010">
    <property type="protein sequence ID" value="SER23469.1"/>
    <property type="molecule type" value="Genomic_DNA"/>
</dbReference>
<dbReference type="GO" id="GO:0016020">
    <property type="term" value="C:membrane"/>
    <property type="evidence" value="ECO:0007669"/>
    <property type="project" value="UniProtKB-SubCell"/>
</dbReference>
<dbReference type="OrthoDB" id="3194911at2"/>
<feature type="transmembrane region" description="Helical" evidence="7">
    <location>
        <begin position="32"/>
        <end position="50"/>
    </location>
</feature>
<proteinExistence type="inferred from homology"/>
<keyword evidence="4 7" id="KW-0812">Transmembrane</keyword>
<reference evidence="9" key="1">
    <citation type="submission" date="2016-10" db="EMBL/GenBank/DDBJ databases">
        <authorList>
            <person name="Varghese N."/>
            <person name="Submissions S."/>
        </authorList>
    </citation>
    <scope>NUCLEOTIDE SEQUENCE [LARGE SCALE GENOMIC DNA]</scope>
    <source>
        <strain evidence="9">CGMCC 4.6856</strain>
    </source>
</reference>
<evidence type="ECO:0000313" key="9">
    <source>
        <dbReference type="Proteomes" id="UP000198504"/>
    </source>
</evidence>
<feature type="transmembrane region" description="Helical" evidence="7">
    <location>
        <begin position="163"/>
        <end position="183"/>
    </location>
</feature>
<dbReference type="AlphaFoldDB" id="A0A1H9MIW8"/>
<dbReference type="Proteomes" id="UP000198504">
    <property type="component" value="Unassembled WGS sequence"/>
</dbReference>
<feature type="transmembrane region" description="Helical" evidence="7">
    <location>
        <begin position="119"/>
        <end position="143"/>
    </location>
</feature>
<evidence type="ECO:0000313" key="8">
    <source>
        <dbReference type="EMBL" id="SER23469.1"/>
    </source>
</evidence>
<keyword evidence="9" id="KW-1185">Reference proteome</keyword>
<keyword evidence="6 7" id="KW-0472">Membrane</keyword>
<evidence type="ECO:0000256" key="2">
    <source>
        <dbReference type="ARBA" id="ARBA00006117"/>
    </source>
</evidence>
<feature type="transmembrane region" description="Helical" evidence="7">
    <location>
        <begin position="195"/>
        <end position="214"/>
    </location>
</feature>
<gene>
    <name evidence="8" type="ORF">SAMN05421756_110153</name>
</gene>
<feature type="transmembrane region" description="Helical" evidence="7">
    <location>
        <begin position="94"/>
        <end position="112"/>
    </location>
</feature>
<evidence type="ECO:0000256" key="6">
    <source>
        <dbReference type="ARBA" id="ARBA00023136"/>
    </source>
</evidence>
<feature type="transmembrane region" description="Helical" evidence="7">
    <location>
        <begin position="253"/>
        <end position="274"/>
    </location>
</feature>
<name>A0A1H9MIW8_9ACTN</name>
<evidence type="ECO:0000256" key="3">
    <source>
        <dbReference type="ARBA" id="ARBA00022597"/>
    </source>
</evidence>
<evidence type="ECO:0000256" key="4">
    <source>
        <dbReference type="ARBA" id="ARBA00022692"/>
    </source>
</evidence>
<dbReference type="GO" id="GO:0015144">
    <property type="term" value="F:carbohydrate transmembrane transporter activity"/>
    <property type="evidence" value="ECO:0007669"/>
    <property type="project" value="InterPro"/>
</dbReference>
<evidence type="ECO:0000256" key="1">
    <source>
        <dbReference type="ARBA" id="ARBA00004141"/>
    </source>
</evidence>
<evidence type="ECO:0000256" key="5">
    <source>
        <dbReference type="ARBA" id="ARBA00022989"/>
    </source>
</evidence>
<accession>A0A1H9MIW8</accession>